<sequence>MTYHYALRFTLDPQHYTKTQIEQLVTFCQQAQIDEVVFFINSEELNQSFLTPAQTQQWLDAIQKFAQPLRDKQIEIGLNPWTTLNHGDRGRHVAPEIGFHTLVNYQGVVTESIACPGDPKWQEYLSDSYAQYATIQPHTLWLEDDFRHYKSAPVTLGCFCEAHMREYAKVLGHPITRSEFVRKLLQPGAVTPERQAYLEVARQEMKHVAHLIEEKVHRVSPNTLLGLMTSYPDWHCVEARDWHGLFAALSGNQATELARPHLPAYNEISPLKYSRAFEKYTRTTAAFLGNQVTLYPELENYMYSPYVKSRRFTQFQIETAGMAGATGIMLNLFDMMGNGVDENDQYADMLAESKPLLNAMAATRIDIDHLAGIKVPMSQDAAYHVHTTAGREIAELVPHETKWLELLGTFGFAVTPVVMTANTQFHDEVVAISGQFLRDLSAEQIRQLFQDNLLLLDGESAAVLLERGLGDLIHAESGEWHPVRTGYQSFEQTVAAPQTRITMLSHTGDYFQIAYQPSDEVDVLSMACSADGQELGPMLTAIDHQYLLLPLNDSAKYGWEAQYNDYRSLQLKQILADDAAYLVDMPACKLVVSNNQMLVANFSLDAAPQIKWHDNGQLPHVKEVTVQTRKGAQTMAVRQEGQTYQIDYSLAALETVLIEFRKEGD</sequence>
<dbReference type="STRING" id="81857.IV38_GL001994"/>
<gene>
    <name evidence="1" type="ORF">IV38_GL001994</name>
    <name evidence="2" type="ORF">IV40_GL002035</name>
</gene>
<evidence type="ECO:0000313" key="4">
    <source>
        <dbReference type="Proteomes" id="UP000051751"/>
    </source>
</evidence>
<organism evidence="1 4">
    <name type="scientific">Lactobacillus selangorensis</name>
    <dbReference type="NCBI Taxonomy" id="81857"/>
    <lineage>
        <taxon>Bacteria</taxon>
        <taxon>Bacillati</taxon>
        <taxon>Bacillota</taxon>
        <taxon>Bacilli</taxon>
        <taxon>Lactobacillales</taxon>
        <taxon>Lactobacillaceae</taxon>
        <taxon>Lactobacillus</taxon>
    </lineage>
</organism>
<dbReference type="EMBL" id="JQAZ01000008">
    <property type="protein sequence ID" value="KRN30189.1"/>
    <property type="molecule type" value="Genomic_DNA"/>
</dbReference>
<accession>A0A0R2FG22</accession>
<protein>
    <recommendedName>
        <fullName evidence="5">Glycoside hydrolase family 42 N-terminal domain-containing protein</fullName>
    </recommendedName>
</protein>
<evidence type="ECO:0008006" key="5">
    <source>
        <dbReference type="Google" id="ProtNLM"/>
    </source>
</evidence>
<proteinExistence type="predicted"/>
<dbReference type="AlphaFoldDB" id="A0A0R2FG22"/>
<comment type="caution">
    <text evidence="1">The sequence shown here is derived from an EMBL/GenBank/DDBJ whole genome shotgun (WGS) entry which is preliminary data.</text>
</comment>
<evidence type="ECO:0000313" key="2">
    <source>
        <dbReference type="EMBL" id="KRN30189.1"/>
    </source>
</evidence>
<dbReference type="OrthoDB" id="2253662at2"/>
<keyword evidence="3" id="KW-1185">Reference proteome</keyword>
<dbReference type="RefSeq" id="WP_057771036.1">
    <property type="nucleotide sequence ID" value="NZ_JQAT01000007.1"/>
</dbReference>
<dbReference type="PATRIC" id="fig|81857.3.peg.2035"/>
<evidence type="ECO:0000313" key="3">
    <source>
        <dbReference type="Proteomes" id="UP000051645"/>
    </source>
</evidence>
<dbReference type="Proteomes" id="UP000051645">
    <property type="component" value="Unassembled WGS sequence"/>
</dbReference>
<evidence type="ECO:0000313" key="1">
    <source>
        <dbReference type="EMBL" id="KRN27539.1"/>
    </source>
</evidence>
<name>A0A0R2FG22_9LACO</name>
<dbReference type="EMBL" id="JQAT01000007">
    <property type="protein sequence ID" value="KRN27539.1"/>
    <property type="molecule type" value="Genomic_DNA"/>
</dbReference>
<dbReference type="Proteomes" id="UP000051751">
    <property type="component" value="Unassembled WGS sequence"/>
</dbReference>
<reference evidence="3 4" key="1">
    <citation type="journal article" date="2015" name="Genome Announc.">
        <title>Expanding the biotechnology potential of lactobacilli through comparative genomics of 213 strains and associated genera.</title>
        <authorList>
            <person name="Sun Z."/>
            <person name="Harris H.M."/>
            <person name="McCann A."/>
            <person name="Guo C."/>
            <person name="Argimon S."/>
            <person name="Zhang W."/>
            <person name="Yang X."/>
            <person name="Jeffery I.B."/>
            <person name="Cooney J.C."/>
            <person name="Kagawa T.F."/>
            <person name="Liu W."/>
            <person name="Song Y."/>
            <person name="Salvetti E."/>
            <person name="Wrobel A."/>
            <person name="Rasinkangas P."/>
            <person name="Parkhill J."/>
            <person name="Rea M.C."/>
            <person name="O'Sullivan O."/>
            <person name="Ritari J."/>
            <person name="Douillard F.P."/>
            <person name="Paul Ross R."/>
            <person name="Yang R."/>
            <person name="Briner A.E."/>
            <person name="Felis G.E."/>
            <person name="de Vos W.M."/>
            <person name="Barrangou R."/>
            <person name="Klaenhammer T.R."/>
            <person name="Caufield P.W."/>
            <person name="Cui Y."/>
            <person name="Zhang H."/>
            <person name="O'Toole P.W."/>
        </authorList>
    </citation>
    <scope>NUCLEOTIDE SEQUENCE [LARGE SCALE GENOMIC DNA]</scope>
    <source>
        <strain evidence="1 4">ATCC BAA-66</strain>
        <strain evidence="2 3">DSM 13344</strain>
    </source>
</reference>